<proteinExistence type="predicted"/>
<dbReference type="EMBL" id="JAWQEG010001694">
    <property type="protein sequence ID" value="KAK3877323.1"/>
    <property type="molecule type" value="Genomic_DNA"/>
</dbReference>
<accession>A0AAE1FT63</accession>
<evidence type="ECO:0000313" key="3">
    <source>
        <dbReference type="Proteomes" id="UP001286313"/>
    </source>
</evidence>
<dbReference type="AlphaFoldDB" id="A0AAE1FT63"/>
<evidence type="ECO:0000256" key="1">
    <source>
        <dbReference type="SAM" id="MobiDB-lite"/>
    </source>
</evidence>
<dbReference type="Proteomes" id="UP001286313">
    <property type="component" value="Unassembled WGS sequence"/>
</dbReference>
<reference evidence="2" key="1">
    <citation type="submission" date="2023-10" db="EMBL/GenBank/DDBJ databases">
        <title>Genome assemblies of two species of porcelain crab, Petrolisthes cinctipes and Petrolisthes manimaculis (Anomura: Porcellanidae).</title>
        <authorList>
            <person name="Angst P."/>
        </authorList>
    </citation>
    <scope>NUCLEOTIDE SEQUENCE</scope>
    <source>
        <strain evidence="2">PB745_01</strain>
        <tissue evidence="2">Gill</tissue>
    </source>
</reference>
<name>A0AAE1FT63_PETCI</name>
<sequence length="182" mass="20034">MSIEEGSGWHGFLRLKNMVVNAAVLASTALNSPTPEHLPFPCTTSFFTTTHHNPQTTQATHLTPCPLPPPPLRSPLSQQRRLSSTSPITFVSPTPNHNPVYLPHTHQSFPTTPLYPEHQVVSPYNLTPSLTFPTSSLTKPHWQTPPHPPAFSPTTAPPPPQPCTPSTLTQPPVPCERPDRFR</sequence>
<feature type="region of interest" description="Disordered" evidence="1">
    <location>
        <begin position="135"/>
        <end position="182"/>
    </location>
</feature>
<keyword evidence="3" id="KW-1185">Reference proteome</keyword>
<feature type="compositionally biased region" description="Pro residues" evidence="1">
    <location>
        <begin position="143"/>
        <end position="163"/>
    </location>
</feature>
<comment type="caution">
    <text evidence="2">The sequence shown here is derived from an EMBL/GenBank/DDBJ whole genome shotgun (WGS) entry which is preliminary data.</text>
</comment>
<protein>
    <submittedName>
        <fullName evidence="2">Uncharacterized protein</fullName>
    </submittedName>
</protein>
<gene>
    <name evidence="2" type="ORF">Pcinc_017959</name>
</gene>
<evidence type="ECO:0000313" key="2">
    <source>
        <dbReference type="EMBL" id="KAK3877323.1"/>
    </source>
</evidence>
<organism evidence="2 3">
    <name type="scientific">Petrolisthes cinctipes</name>
    <name type="common">Flat porcelain crab</name>
    <dbReference type="NCBI Taxonomy" id="88211"/>
    <lineage>
        <taxon>Eukaryota</taxon>
        <taxon>Metazoa</taxon>
        <taxon>Ecdysozoa</taxon>
        <taxon>Arthropoda</taxon>
        <taxon>Crustacea</taxon>
        <taxon>Multicrustacea</taxon>
        <taxon>Malacostraca</taxon>
        <taxon>Eumalacostraca</taxon>
        <taxon>Eucarida</taxon>
        <taxon>Decapoda</taxon>
        <taxon>Pleocyemata</taxon>
        <taxon>Anomura</taxon>
        <taxon>Galatheoidea</taxon>
        <taxon>Porcellanidae</taxon>
        <taxon>Petrolisthes</taxon>
    </lineage>
</organism>